<accession>A0A2B4T1T5</accession>
<dbReference type="FunFam" id="1.20.920.30:FF:000020">
    <property type="entry name" value="Dynein heavy chain family protein"/>
    <property type="match status" value="1"/>
</dbReference>
<keyword evidence="12" id="KW-0206">Cytoskeleton</keyword>
<evidence type="ECO:0000256" key="2">
    <source>
        <dbReference type="ARBA" id="ARBA00008887"/>
    </source>
</evidence>
<keyword evidence="5" id="KW-0677">Repeat</keyword>
<dbReference type="GO" id="GO:0008569">
    <property type="term" value="F:minus-end-directed microtubule motor activity"/>
    <property type="evidence" value="ECO:0007669"/>
    <property type="project" value="InterPro"/>
</dbReference>
<feature type="region of interest" description="Disordered" evidence="15">
    <location>
        <begin position="577"/>
        <end position="606"/>
    </location>
</feature>
<evidence type="ECO:0000256" key="1">
    <source>
        <dbReference type="ARBA" id="ARBA00004430"/>
    </source>
</evidence>
<feature type="compositionally biased region" description="Basic and acidic residues" evidence="15">
    <location>
        <begin position="3969"/>
        <end position="3986"/>
    </location>
</feature>
<keyword evidence="10" id="KW-0969">Cilium</keyword>
<dbReference type="Pfam" id="PF18198">
    <property type="entry name" value="AAA_lid_11"/>
    <property type="match status" value="1"/>
</dbReference>
<dbReference type="InterPro" id="IPR035706">
    <property type="entry name" value="AAA_9"/>
</dbReference>
<evidence type="ECO:0000256" key="3">
    <source>
        <dbReference type="ARBA" id="ARBA00022490"/>
    </source>
</evidence>
<comment type="similarity">
    <text evidence="2">Belongs to the dynein heavy chain family.</text>
</comment>
<proteinExistence type="inferred from homology"/>
<feature type="coiled-coil region" evidence="14">
    <location>
        <begin position="3569"/>
        <end position="3596"/>
    </location>
</feature>
<dbReference type="Pfam" id="PF12774">
    <property type="entry name" value="AAA_6"/>
    <property type="match status" value="2"/>
</dbReference>
<dbReference type="Pfam" id="PF17852">
    <property type="entry name" value="Dynein_AAA_lid"/>
    <property type="match status" value="1"/>
</dbReference>
<feature type="coiled-coil region" evidence="14">
    <location>
        <begin position="3667"/>
        <end position="3720"/>
    </location>
</feature>
<evidence type="ECO:0000256" key="6">
    <source>
        <dbReference type="ARBA" id="ARBA00022741"/>
    </source>
</evidence>
<dbReference type="Gene3D" id="1.20.140.100">
    <property type="entry name" value="Dynein heavy chain, N-terminal domain 2"/>
    <property type="match status" value="1"/>
</dbReference>
<dbReference type="Gene3D" id="3.40.50.300">
    <property type="entry name" value="P-loop containing nucleotide triphosphate hydrolases"/>
    <property type="match status" value="5"/>
</dbReference>
<dbReference type="FunFam" id="1.20.140.100:FF:000003">
    <property type="entry name" value="Dynein, axonemal, heavy chain 5"/>
    <property type="match status" value="1"/>
</dbReference>
<evidence type="ECO:0000256" key="5">
    <source>
        <dbReference type="ARBA" id="ARBA00022737"/>
    </source>
</evidence>
<dbReference type="FunFam" id="1.10.8.720:FF:000015">
    <property type="entry name" value="Dynein heavy chain 5, axonemal"/>
    <property type="match status" value="1"/>
</dbReference>
<dbReference type="STRING" id="50429.A0A2B4T1T5"/>
<dbReference type="EMBL" id="LSMT01000003">
    <property type="protein sequence ID" value="PFX34627.1"/>
    <property type="molecule type" value="Genomic_DNA"/>
</dbReference>
<dbReference type="InterPro" id="IPR013594">
    <property type="entry name" value="Dynein_heavy_tail"/>
</dbReference>
<dbReference type="Pfam" id="PF17857">
    <property type="entry name" value="AAA_lid_1"/>
    <property type="match status" value="1"/>
</dbReference>
<evidence type="ECO:0000256" key="8">
    <source>
        <dbReference type="ARBA" id="ARBA00023017"/>
    </source>
</evidence>
<evidence type="ECO:0000256" key="14">
    <source>
        <dbReference type="SAM" id="Coils"/>
    </source>
</evidence>
<evidence type="ECO:0000313" key="18">
    <source>
        <dbReference type="Proteomes" id="UP000225706"/>
    </source>
</evidence>
<dbReference type="GO" id="GO:0005874">
    <property type="term" value="C:microtubule"/>
    <property type="evidence" value="ECO:0007669"/>
    <property type="project" value="UniProtKB-KW"/>
</dbReference>
<feature type="region of interest" description="Disordered" evidence="15">
    <location>
        <begin position="3962"/>
        <end position="3994"/>
    </location>
</feature>
<dbReference type="GO" id="GO:0005524">
    <property type="term" value="F:ATP binding"/>
    <property type="evidence" value="ECO:0007669"/>
    <property type="project" value="UniProtKB-KW"/>
</dbReference>
<dbReference type="Pfam" id="PF03028">
    <property type="entry name" value="Dynein_heavy"/>
    <property type="match status" value="1"/>
</dbReference>
<dbReference type="Gene3D" id="1.10.8.1220">
    <property type="match status" value="1"/>
</dbReference>
<keyword evidence="6" id="KW-0547">Nucleotide-binding</keyword>
<dbReference type="SUPFAM" id="SSF52540">
    <property type="entry name" value="P-loop containing nucleoside triphosphate hydrolases"/>
    <property type="match status" value="3"/>
</dbReference>
<feature type="region of interest" description="Disordered" evidence="15">
    <location>
        <begin position="1160"/>
        <end position="1199"/>
    </location>
</feature>
<feature type="compositionally biased region" description="Low complexity" evidence="15">
    <location>
        <begin position="581"/>
        <end position="600"/>
    </location>
</feature>
<dbReference type="InterPro" id="IPR043160">
    <property type="entry name" value="Dynein_C_barrel"/>
</dbReference>
<name>A0A2B4T1T5_STYPI</name>
<sequence length="5279" mass="594539">MDERHWWFATKLQETFHIGPYDSPTMLEDFMAEQTTLDYINDFLAPEGHTKLFFYCPKADPNSLLPRKMNVASSCAKLKEVMDGEAICLYFIRSNLERVIDPTCVEKEVFCGEIKENPLVHFSSLLSEIFSPILHAQKDWGHSSEEEVSHFLNQLDKYTNTLSEYANATIAPQQILKKPESQVTSDFKQNRAAAVNPSILLEYENLVLDWIVTIENILTDGLEERFDPFSGPLGEMDKWKRRQKLLTSVTDQLKSKECKGVLAILITAKSKVLKRWKAIDASITDAFNETKDKVKYLESLRKYFDQLNVGNSLVNICGHTLPGLMASVRQMDAISRYYARNGYLGLLFSKITNQLVLAARDYIESSTTVLEEDKLWTKVQEEIDSSSSHSAQLTKLKGKRRGNKEIIFSSDEGFLSRLKVCLSMHKQYRDMIRSLREGLGGSHSLSMTPSALQPGGAKRSVITNSTSNLMSSIAASSPMRLSFSQSTKMKGDHESVTSHGSSGIAFTDEESIIAHLDNFCNHIRSMIDVIHTLSQFSKLANDVKNLPRVTKVVVTNGQASEDDQVAGEVFLKTDTGGLRPAAATASSGSGSDHSYPGSHGTNKPDARKNVLESLDEEEEEVKEDYNSSAELQSISQILLDTIHSIRSPMEDVVTTETFLDVEGKGKERYEEQYTSFVAGVQQVESYICNYLKGVFALKLNIKRALEILTSFNCVMNRPGLRAVLSEKFLEVFGWFETELENVQKIYESQKGVPRSQGLFPQFGVGCPTPTPPPTKGKGPGNELGFRESPPLVRNSPLVAGAITWSRGLLKKIEDPMKIFKENKFVTSYRDFGRIVKFYNRIATALVKFENLWLSLWKSRIDSACNGLKVSLLAYHPETKQLLVNADGRLLELIHESKSMMRMGIQLPDNALDVLKQEHRLKSYKQSLELVLQDYYRVCQDVPHALYKLLAPHVESVLHYLQPGVATLNWSSMNIDAYLHQVHSANSRLKEVVDSVKEVVSEGIEKKIEEIRRVILFDKKLATAHVWNVERFVEEENSAVTQQGKRLHEMVKEVENALQEVVATANQRRISSPASPQISPSPSMSVGLDRTGALTPRFTRIGTIMSSAPGTRAATAVSGLTDESVIGDIFGHYCSLVYQAVLECIVSSLLIIGDCVKPPGRKKSGIEVESRKISGSSWDDSSDDGSESSDYAESGSSQYSEWKTTNQEELLQFEVNVQFNIPDIVIKPSLQTIQDGVQRVAVHLVDVSRTIMWWAADVNESFHRSVAQDHQVNKALEELSTSVTSLQQTVERQLFNFRRYDFLWKDDMHALYQVFVDNDPGTTMFKLEVERLQAIEHDVLEIPDRLLVGSVCLNTSPIKDSLHGFAVAWKMRYSTQLHEEAKIELDKIVTHRNSIYERLSQPVVTLDELNSAFQLLQELGDMENSIDDIYLPVENIYGKLREYHLCLPRREVEEVDNLRDEWVKLMNLAEKVRDELLVQKRGMFEQELDKEVKAFVVNVIQFRNSFDSQGPGVPGVRPAEAVIRLQDFQQHYTQFEAKRKTLDSVQMLFGIVPAPFAELDKTGEELELLGLLYGLFQQFISFDQRFRDTLWSEVDLTVANQEMEHYWQECLRLPQRIQEWDAYKEMRDAIRHYLDVFPTLHKLNSKEIRNRHWLQVMSVTGSSFQLEAHIFKLVHLLDIGLLQHQAAIEEICRCASRELELEAKMRSTEEEWTEQVLSFENFKNRGMVCLSHSNTEHLLDLLEDAQATLALMLTSRHIGPLRDEAAAWAIKLKEISEVLEQWLTVQDLWQHLEEVFSHSGAAKDLPQEYNRFARVDKSYMKMMKRAYETRNVLQCCVGGDVPKSQMLKHLGEELEICFKSLVGFLDSKRKVFPRFCFVNDPVLLAILSQPYSLDSVQPYFRCIFNSVRNVMLTQQEPETVAQKKSSAVAAWRSRSGRADSLSPLPHANTFGSRLRKISDIVVQASKEGEAGVRKSSFFPSTLDVRNVELDWHSHLPKNIAVAVTSEQGETLELITKVPLVSSVDVWLAALLKSINESLRSSIVDCIQDIDSGHSLEEWIFKYPSQTCRLGLLYIWTKECEAGIGDIRIDRKAMPNASRRFWSLISKLPNLLAKGSWKHTDSPMTSYHKLRLETLVSQGMYLRDILEDLGRRKLRDVVDFEWKRNIRFYGTDNSRAPGRSPLLGSLPSLEGAVSRAPSSEPPKITASDKEHEDLYIHMLDAQLPYGFEFYGCEDSLALTPITERCFLSLTQAVWNVFGGSLVGPTGTGKTETIKGLASLLGRYLVSQSCSPKMSSAAIGKIILGLAEEGCWGLMDEFHKINMECLSVMLFEIQAVLLALRGGLSTCTLEDGKDVTVQPNFSIFLTICSNGQNFEFPPEVRALFRSVAMVMPDTSLILRAHCAGQGFKSPKILSDRLKLVGDVCKEQLSGKSHHNFSLSSFVGVIQHAGKRKSSQGPLGSKLNAAQADLARPSSTQSIATQFGAGKDRGSQFGQKDKKPTTPSALSSAARLEHSFILQSLQECIGPRLSPEELNVFNMVLRDVFYGLPKPPAPAFHITKIVQDFETVLLAHTREKGFVAHQPWIAKIHQLWTLSKVHRGIIVAGPPGTGKSSCISGLVETLSECSLVKHKNTGSQMHTHKLQRINPLAVSDPALMFGKVNTSSDFEDGIFTAYFRKANKDHSVHKMTTWLCLDAPLHQGWAEFLSSALDKGEYLNLLNGERLYLSEYVKLIFETDDLTDASPSTVSRCGMVYMDETVLGWRPLAEAWLANRSPQESHCLQRAFNKTVDVISQFVHYEARPFMKVCEVGLFNTCLALLKALIEGNTDIGGELHIDRLYLFSLIWSFGGLLDETDRKKFSELLLSLTTALPDYDQQISVFDYYVDESGEWDPWQSRVPEVSYFDAADLLGEVFVDTIDTIRTRQLMDLACASGRNILLTGPAGCGKTSLIGDFLDKQEDKNQIVKRYVYSGTSGAASLQQFIEHNIYHRQGFVYGAKKGKVLSMFIDDLSLPQRDQYGTQEVNELLRQVLDEKVLFNTKKPFDRRVLEGVVVTAAMNMQSELVTSQQIPERLKRHFAVFRLPAPSDESLFTIVTAILEANMAQNQGMGLPHEFHEQIVMASCMLLNSLQGVLRPSPTPGRCHYLFNLREITRVFQGLNNCSEEMQADEEYVVSLWQHELTRVVKDRICRSIDIKWFEKTLKTIIKENFPELPANSPSPLFITFPLDAGLYAQRPVTQGRVAPKLLLQAINNIEDVSPCLQSYLKRYNDEFSGEGLDLMISSHVMFHVVRLHRILSYKNRGNALLIGSIGTHLNSLAALALYMLEYPIHPVDCTYPNTFLDGLRSAVRQAGCDGKTTTVLFTAPDLRDDMYLDALNSLLISGEYPPLFSVDELDSLLQALMPAIKKKFSNFLADPMKFFLTRVKANLHIILCLPPTHKLLRTGQSCYPGILYGCQMDFVKDWPQYALEGEASHYLEKYKVLDEISEQTRDKVVASLSTIHGHVLRECHQIPWAGDDHLLTRAESPPEEPSASEPRSLSILLEKINLKHQHNGVANITRDVFVGPTTYIQFMHCFRHIFRDKRKEANERVDRLTRALETLEQTRKDSVVIKDVIAETKKQLSVATVKSDQLLEALTAKATALEKLKAKLGVGSATLSAFVALIDSEIEEDDLALLQQDDEADELDEEFEKLKKTNIKSRRLKVLEEISLAEKEVEDTKVAMKKAEEQVKHWMHKVDRSLCERLRAFQSPPPMAGMVMVMVMVLLGRPEFAPGIGGAGSSVPPPTRHDRRGDHSSSLGTGSDEASRASSATHKKRSIKEQPQKVGPQAALLGVNAEGKIDRSTWKAIQQIMNDSQKFVESLHHISRKEGLHDDILKGVQSFLAASSGGDVTDSDLRTAAPGASASSYQPSPGRASFTPEKKPQGITITAAKYSSEDAAVLVEYTVALVEYTSMYNPYKKACDTLEELVREREEDERQAEIDKKAEDAEKEKETAPEPEVELTEADLPGLQETVTKLQKEYDEAVVVKHDLGNDVRSCSERLKAATDLLHSLKYMEREWKAYVDEYTSSEILLSNCIAGAAFLTYCGAMGVDRRKRMGKFFMQVCRDNGLKVQYHHLFDRHTLPEFLKGKIVLKTWENMQLPTDPISMDTVCIFSQEECSDSWALLCDPQRIAITWVLTMLGQSTLVKYKELRGHLETCLMEGTTLVVTDVDVNELEYDSRFYFILRSRYRFLTSTTPFKLMVGEHEIECQPGFRLVLVTTFSSKAVPSSIAAYVNVVEFSQSRDGLEEMFLDRFLRLEKPRMQETRTQVVDEMVTLMEGLREAEENMLECLGSGHRLLHNLAATKKLASIKKQHEEIVEGQTRSRGIENSLLQSREGYRPIARRAAVMFDVARIMAEINTAYQTSLAQFLVVFDAAIKHSERTAVKAVVERLTQSAFYTAARALFERDRPLFSLLCAIEVEDSSGRVGPGDREFLIHPSFGAAVKTALQPSALSETASRTLSKKPFDWLLDEQYSYLQLLATHFEWFQDAFDKMTKDGRETQWRQITEHEKPELVALPDGLDDKFTLIQRLMVIRSLRGDRLMPAATCFITSVLGKKYTTEIPLDLPFAYRQSESRTPIVLLYTQEANMVEKLVIEGAQRKQVELHVLALANVGIGEERAARKTIHKAIVQGHWVLLHNAHNSPRLLAALDSFMQETKAVDSEFRLWVSVQPHPDIPSSLLQFAVKVVADSPKSTKDSLQRSLQWVDSELMRVSMRPEWPALLHNMCMLHSLVRLRTRFGLTGWNKPVDLRNIGTAELWQGLELAAREFQDNADMAGLGAGSTRSIQWNGLRYMLAEVVYGRNMSDEFDRQGLSAMIDYWISPAAVKREFEASKIKYKLPSALFSSNVKLNSVWSALEGLAGEGLEVPEACGLHPSPETQLGDEQYVFTRLNYLLDRMASSDTLTHAVVEPSTLVPSSGVMQQSSAVHTTGAGSISIVGAGVFASASLVSFRNRKEVDLNEVCTTMLTKIPKVWSKESVYERMKKTGGPNSFNLFVIAEMECMHRLLACVRETLLSIKAVTEESLCGDRISEELLDSADDLYHMRIPSKWSQLGGDSSPPPTWSLAAWFTDLGNRFSHIDRIIVQGRERVPAYWLGAFFNPRRFLSIIKQEAVRNYEGRLSGTEPFVYQTEVTGRDKDHLREPPLDGMFVYGIYLWGCAWEKTTGDLLDAPPKSGPTPLPVVHIVALPQTEKASLNDPVRAAVSYSCPCYSSRICQREPVMLLDVDNKDVPSTRWPLRGLSSTLRPF</sequence>
<evidence type="ECO:0000256" key="11">
    <source>
        <dbReference type="ARBA" id="ARBA00023175"/>
    </source>
</evidence>
<keyword evidence="11" id="KW-0505">Motor protein</keyword>
<dbReference type="InterPro" id="IPR027417">
    <property type="entry name" value="P-loop_NTPase"/>
</dbReference>
<dbReference type="InterPro" id="IPR042228">
    <property type="entry name" value="Dynein_linker_3"/>
</dbReference>
<keyword evidence="13" id="KW-0966">Cell projection</keyword>
<dbReference type="InterPro" id="IPR004273">
    <property type="entry name" value="Dynein_heavy_D6_P-loop"/>
</dbReference>
<dbReference type="Gene3D" id="1.10.472.130">
    <property type="match status" value="1"/>
</dbReference>
<dbReference type="InterPro" id="IPR024317">
    <property type="entry name" value="Dynein_heavy_chain_D4_dom"/>
</dbReference>
<dbReference type="Pfam" id="PF12781">
    <property type="entry name" value="AAA_9"/>
    <property type="match status" value="1"/>
</dbReference>
<evidence type="ECO:0000256" key="4">
    <source>
        <dbReference type="ARBA" id="ARBA00022701"/>
    </source>
</evidence>
<dbReference type="Gene3D" id="1.20.1270.280">
    <property type="match status" value="1"/>
</dbReference>
<protein>
    <submittedName>
        <fullName evidence="17">Dynein heavy chain 5, axonemal</fullName>
    </submittedName>
</protein>
<dbReference type="OrthoDB" id="5956584at2759"/>
<dbReference type="InterPro" id="IPR043157">
    <property type="entry name" value="Dynein_AAA1S"/>
</dbReference>
<evidence type="ECO:0000313" key="17">
    <source>
        <dbReference type="EMBL" id="PFX34627.1"/>
    </source>
</evidence>
<organism evidence="17 18">
    <name type="scientific">Stylophora pistillata</name>
    <name type="common">Smooth cauliflower coral</name>
    <dbReference type="NCBI Taxonomy" id="50429"/>
    <lineage>
        <taxon>Eukaryota</taxon>
        <taxon>Metazoa</taxon>
        <taxon>Cnidaria</taxon>
        <taxon>Anthozoa</taxon>
        <taxon>Hexacorallia</taxon>
        <taxon>Scleractinia</taxon>
        <taxon>Astrocoeniina</taxon>
        <taxon>Pocilloporidae</taxon>
        <taxon>Stylophora</taxon>
    </lineage>
</organism>
<comment type="subcellular location">
    <subcellularLocation>
        <location evidence="1">Cytoplasm</location>
        <location evidence="1">Cytoskeleton</location>
        <location evidence="1">Cilium axoneme</location>
    </subcellularLocation>
</comment>
<feature type="region of interest" description="Disordered" evidence="15">
    <location>
        <begin position="2481"/>
        <end position="2501"/>
    </location>
</feature>
<keyword evidence="7" id="KW-0067">ATP-binding</keyword>
<feature type="compositionally biased region" description="Basic and acidic residues" evidence="15">
    <location>
        <begin position="2482"/>
        <end position="2496"/>
    </location>
</feature>
<dbReference type="Gene3D" id="1.20.58.1120">
    <property type="match status" value="1"/>
</dbReference>
<dbReference type="InterPro" id="IPR013602">
    <property type="entry name" value="Dynein_heavy_linker"/>
</dbReference>
<keyword evidence="8" id="KW-0243">Dynein</keyword>
<evidence type="ECO:0000256" key="9">
    <source>
        <dbReference type="ARBA" id="ARBA00023054"/>
    </source>
</evidence>
<evidence type="ECO:0000256" key="12">
    <source>
        <dbReference type="ARBA" id="ARBA00023212"/>
    </source>
</evidence>
<dbReference type="Gene3D" id="3.10.490.20">
    <property type="match status" value="1"/>
</dbReference>
<dbReference type="Gene3D" id="3.20.180.20">
    <property type="entry name" value="Dynein heavy chain, N-terminal domain 2"/>
    <property type="match status" value="1"/>
</dbReference>
<feature type="domain" description="AAA+ ATPase" evidence="16">
    <location>
        <begin position="2253"/>
        <end position="2392"/>
    </location>
</feature>
<keyword evidence="18" id="KW-1185">Reference proteome</keyword>
<dbReference type="InterPro" id="IPR041658">
    <property type="entry name" value="AAA_lid_11"/>
</dbReference>
<reference evidence="18" key="1">
    <citation type="journal article" date="2017" name="bioRxiv">
        <title>Comparative analysis of the genomes of Stylophora pistillata and Acropora digitifera provides evidence for extensive differences between species of corals.</title>
        <authorList>
            <person name="Voolstra C.R."/>
            <person name="Li Y."/>
            <person name="Liew Y.J."/>
            <person name="Baumgarten S."/>
            <person name="Zoccola D."/>
            <person name="Flot J.-F."/>
            <person name="Tambutte S."/>
            <person name="Allemand D."/>
            <person name="Aranda M."/>
        </authorList>
    </citation>
    <scope>NUCLEOTIDE SEQUENCE [LARGE SCALE GENOMIC DNA]</scope>
</reference>
<evidence type="ECO:0000259" key="16">
    <source>
        <dbReference type="SMART" id="SM00382"/>
    </source>
</evidence>
<dbReference type="SMART" id="SM00382">
    <property type="entry name" value="AAA"/>
    <property type="match status" value="2"/>
</dbReference>
<dbReference type="Gene3D" id="1.10.287.2620">
    <property type="match status" value="1"/>
</dbReference>
<dbReference type="Pfam" id="PF12780">
    <property type="entry name" value="AAA_8"/>
    <property type="match status" value="1"/>
</dbReference>
<evidence type="ECO:0000256" key="7">
    <source>
        <dbReference type="ARBA" id="ARBA00022840"/>
    </source>
</evidence>
<dbReference type="Gene3D" id="1.20.920.20">
    <property type="match status" value="1"/>
</dbReference>
<dbReference type="Pfam" id="PF18199">
    <property type="entry name" value="Dynein_C"/>
    <property type="match status" value="1"/>
</dbReference>
<keyword evidence="3" id="KW-0963">Cytoplasm</keyword>
<dbReference type="InterPro" id="IPR042222">
    <property type="entry name" value="Dynein_2_N"/>
</dbReference>
<dbReference type="GO" id="GO:0007018">
    <property type="term" value="P:microtubule-based movement"/>
    <property type="evidence" value="ECO:0007669"/>
    <property type="project" value="InterPro"/>
</dbReference>
<dbReference type="Pfam" id="PF08393">
    <property type="entry name" value="DHC_N2"/>
    <property type="match status" value="1"/>
</dbReference>
<dbReference type="InterPro" id="IPR026983">
    <property type="entry name" value="DHC"/>
</dbReference>
<gene>
    <name evidence="17" type="primary">Dnah5</name>
    <name evidence="17" type="ORF">AWC38_SpisGene400</name>
</gene>
<dbReference type="Gene3D" id="1.20.920.30">
    <property type="match status" value="1"/>
</dbReference>
<dbReference type="Gene3D" id="1.10.8.710">
    <property type="match status" value="1"/>
</dbReference>
<dbReference type="InterPro" id="IPR003593">
    <property type="entry name" value="AAA+_ATPase"/>
</dbReference>
<feature type="compositionally biased region" description="Low complexity" evidence="15">
    <location>
        <begin position="1187"/>
        <end position="1199"/>
    </location>
</feature>
<dbReference type="InterPro" id="IPR041589">
    <property type="entry name" value="DNAH3_AAA_lid_1"/>
</dbReference>
<dbReference type="Proteomes" id="UP000225706">
    <property type="component" value="Unassembled WGS sequence"/>
</dbReference>
<dbReference type="InterPro" id="IPR041466">
    <property type="entry name" value="Dynein_AAA5_ext"/>
</dbReference>
<dbReference type="FunFam" id="1.10.287.2620:FF:000001">
    <property type="entry name" value="Cytoplasmic dynein heavy chain 1"/>
    <property type="match status" value="1"/>
</dbReference>
<dbReference type="Pfam" id="PF12775">
    <property type="entry name" value="AAA_7"/>
    <property type="match status" value="1"/>
</dbReference>
<dbReference type="GO" id="GO:0031514">
    <property type="term" value="C:motile cilium"/>
    <property type="evidence" value="ECO:0007669"/>
    <property type="project" value="UniProtKB-ARBA"/>
</dbReference>
<dbReference type="InterPro" id="IPR042219">
    <property type="entry name" value="AAA_lid_11_sf"/>
</dbReference>
<dbReference type="GO" id="GO:0005930">
    <property type="term" value="C:axoneme"/>
    <property type="evidence" value="ECO:0007669"/>
    <property type="project" value="UniProtKB-SubCell"/>
</dbReference>
<comment type="caution">
    <text evidence="17">The sequence shown here is derived from an EMBL/GenBank/DDBJ whole genome shotgun (WGS) entry which is preliminary data.</text>
</comment>
<evidence type="ECO:0000256" key="15">
    <source>
        <dbReference type="SAM" id="MobiDB-lite"/>
    </source>
</evidence>
<dbReference type="PANTHER" id="PTHR45703">
    <property type="entry name" value="DYNEIN HEAVY CHAIN"/>
    <property type="match status" value="1"/>
</dbReference>
<feature type="domain" description="AAA+ ATPase" evidence="16">
    <location>
        <begin position="2927"/>
        <end position="3077"/>
    </location>
</feature>
<dbReference type="Pfam" id="PF08385">
    <property type="entry name" value="DHC_N1"/>
    <property type="match status" value="2"/>
</dbReference>
<dbReference type="Gene3D" id="1.10.8.720">
    <property type="entry name" value="Region D6 of dynein motor"/>
    <property type="match status" value="1"/>
</dbReference>
<dbReference type="GO" id="GO:0030286">
    <property type="term" value="C:dynein complex"/>
    <property type="evidence" value="ECO:0007669"/>
    <property type="project" value="UniProtKB-KW"/>
</dbReference>
<dbReference type="InterPro" id="IPR035699">
    <property type="entry name" value="AAA_6"/>
</dbReference>
<evidence type="ECO:0000256" key="13">
    <source>
        <dbReference type="ARBA" id="ARBA00023273"/>
    </source>
</evidence>
<keyword evidence="4" id="KW-0493">Microtubule</keyword>
<dbReference type="InterPro" id="IPR041228">
    <property type="entry name" value="Dynein_C"/>
</dbReference>
<dbReference type="GO" id="GO:0045505">
    <property type="term" value="F:dynein intermediate chain binding"/>
    <property type="evidence" value="ECO:0007669"/>
    <property type="project" value="InterPro"/>
</dbReference>
<evidence type="ECO:0000256" key="10">
    <source>
        <dbReference type="ARBA" id="ARBA00023069"/>
    </source>
</evidence>
<feature type="region of interest" description="Disordered" evidence="15">
    <location>
        <begin position="3766"/>
        <end position="3820"/>
    </location>
</feature>
<dbReference type="GO" id="GO:0051959">
    <property type="term" value="F:dynein light intermediate chain binding"/>
    <property type="evidence" value="ECO:0007669"/>
    <property type="project" value="InterPro"/>
</dbReference>
<keyword evidence="9 14" id="KW-0175">Coiled coil</keyword>
<dbReference type="PANTHER" id="PTHR45703:SF8">
    <property type="entry name" value="DYNEINS HEAVY CHAIN"/>
    <property type="match status" value="1"/>
</dbReference>
<feature type="region of interest" description="Disordered" evidence="15">
    <location>
        <begin position="3879"/>
        <end position="3913"/>
    </location>
</feature>